<organism evidence="1 2">
    <name type="scientific">Vitis vinifera</name>
    <name type="common">Grape</name>
    <dbReference type="NCBI Taxonomy" id="29760"/>
    <lineage>
        <taxon>Eukaryota</taxon>
        <taxon>Viridiplantae</taxon>
        <taxon>Streptophyta</taxon>
        <taxon>Embryophyta</taxon>
        <taxon>Tracheophyta</taxon>
        <taxon>Spermatophyta</taxon>
        <taxon>Magnoliopsida</taxon>
        <taxon>eudicotyledons</taxon>
        <taxon>Gunneridae</taxon>
        <taxon>Pentapetalae</taxon>
        <taxon>rosids</taxon>
        <taxon>Vitales</taxon>
        <taxon>Vitaceae</taxon>
        <taxon>Viteae</taxon>
        <taxon>Vitis</taxon>
    </lineage>
</organism>
<sequence>MPSLQDIESMMVGIDDMEEFKRVFLIFACATLLAPTSRLEAIHEHRRKESVWIKGCLMFLQIFYFSISNFPAMYVELNIPRIAAWNDFLVKQRIKLELEMLGGFDKVEVICARIEATQHQITDAQSHLNSLIASYNRDVKVLRTRFTSSHYRTDEGQPSNCHEHVNESGVSEIPNVEDGVFFANKDPLHPGPHNMLVLVQLCMDNSADVVPQASEEIRPQRVKIKVRRHRQQATACKSHFVQLCVSKYKRLTEEETHVADYVFDESKDPNEMLCAYGGYGVTREQLQCLVGESFIDIPVISMFCQYMNAKEENPSRIHFFNPYFGEICGFNEQVYLKINTQKRLGSYCVNLECCNQLLKNSFKQNDVNINNLHPQYADIVGHPKLCHTRMYVILYMQHWDGSGLDRTVNSERMSLERLKFSNHMVLDSENEIGEMVTANIWSTNNA</sequence>
<evidence type="ECO:0000313" key="1">
    <source>
        <dbReference type="EMBL" id="RVW32318.1"/>
    </source>
</evidence>
<dbReference type="EMBL" id="QGNW01001722">
    <property type="protein sequence ID" value="RVW32318.1"/>
    <property type="molecule type" value="Genomic_DNA"/>
</dbReference>
<dbReference type="PANTHER" id="PTHR34835">
    <property type="entry name" value="OS07G0283600 PROTEIN-RELATED"/>
    <property type="match status" value="1"/>
</dbReference>
<evidence type="ECO:0000313" key="2">
    <source>
        <dbReference type="Proteomes" id="UP000288805"/>
    </source>
</evidence>
<comment type="caution">
    <text evidence="1">The sequence shown here is derived from an EMBL/GenBank/DDBJ whole genome shotgun (WGS) entry which is preliminary data.</text>
</comment>
<reference evidence="1 2" key="1">
    <citation type="journal article" date="2018" name="PLoS Genet.">
        <title>Population sequencing reveals clonal diversity and ancestral inbreeding in the grapevine cultivar Chardonnay.</title>
        <authorList>
            <person name="Roach M.J."/>
            <person name="Johnson D.L."/>
            <person name="Bohlmann J."/>
            <person name="van Vuuren H.J."/>
            <person name="Jones S.J."/>
            <person name="Pretorius I.S."/>
            <person name="Schmidt S.A."/>
            <person name="Borneman A.R."/>
        </authorList>
    </citation>
    <scope>NUCLEOTIDE SEQUENCE [LARGE SCALE GENOMIC DNA]</scope>
    <source>
        <strain evidence="2">cv. Chardonnay</strain>
        <tissue evidence="1">Leaf</tissue>
    </source>
</reference>
<dbReference type="SUPFAM" id="SSF54001">
    <property type="entry name" value="Cysteine proteinases"/>
    <property type="match status" value="1"/>
</dbReference>
<dbReference type="Gene3D" id="3.40.395.10">
    <property type="entry name" value="Adenoviral Proteinase, Chain A"/>
    <property type="match status" value="1"/>
</dbReference>
<accession>A0A438DA68</accession>
<dbReference type="AlphaFoldDB" id="A0A438DA68"/>
<protein>
    <submittedName>
        <fullName evidence="1">Uncharacterized protein</fullName>
    </submittedName>
</protein>
<gene>
    <name evidence="1" type="ORF">CK203_078989</name>
</gene>
<dbReference type="Proteomes" id="UP000288805">
    <property type="component" value="Unassembled WGS sequence"/>
</dbReference>
<dbReference type="InterPro" id="IPR038765">
    <property type="entry name" value="Papain-like_cys_pep_sf"/>
</dbReference>
<proteinExistence type="predicted"/>
<name>A0A438DA68_VITVI</name>